<sequence length="1572" mass="166762">MSAIASSSSSTGEQDRAARLERWVSRLQNLPSIALPTDYPRPANASAHVSALLSSHLSARARAALVKLALHDAADLSDLDAADDEDEDTQEQGGSGAPTPFNLLLAAFAVLLHRYTGDTDLVIGSTSPRSGQPIIIRVPIEPGDSFWQLVRRVQAVEAEAEDDYVPYEQVAQRIEAARAEAAGDNALSAPIFRVRFFEENNPSAKSFMKSTSLTTDLTFFVTRAGVHLDNDAASGGDYLDSASASGTAPGTPKPSDAHFPLSASQSSLRSSLIPDLTLHLAYNALLFSAPRMQTLLSQLSHLVLAAAANPAASVGTLPLRTAAENTVLPDPKKDLEWCGFRGSITSIFERNAAAHPERRCLVESLSGDPNALSLPAPASITREVTYGQLDRASNVLAHHLLKNGIEREDVVTVYAHRGVDLVVAILGTLKAGATFSVIDPAYPPSRQNIYLQVAKPRGLVVLAKAGILHPSVRKCIETELEIKAEVPALELLHDGSLRGGKNPNGGDVLDGTQSLAGQSTNMLLGPDSVGTLSFTSGSTGIPKGVRGRHFSLTHFFPWMGERFGLGAHERFTMLSGIAHDPIQRDIFTPLFFGAELHIPTAEDIGTPGRLAEWMAASQATVTHLTPAMGQLLSAQATARIENLRNAFFVGDILTKRDCTRLQALAPNVNIINMYGTTETQRAVSYFEIPSVSRNSTFLQTQKDIMPAGQGMQNVQLLVVNRQERTAVCGVGEVGEIYVRSGGLAEGYLGKPEVSAEKFVPNFLAPNLQIEDTLKGKPEGDARLWKGVRDRMYRTGDLGRYLPDGTVECTGRADDQVKIRGFRIELGEIDTHLSQHPHVRENVTLVRRDKDEEKVLVSYFVPGPGATDLEEVSSGGEGRADGPPTAPATLARGMRRHRRLIKDLRDYLKKKLPAYSVPTLFVPLSKMPLNPNGKIDKPALPFPDTAVATASAAGGDASSGGKAGAGGSAASAAAGGAPQLTPTQQSIAEVWETLLPNAARPIPTDESFFDLGGHSILATRLVFEMRKRFVVNVPLGVVFEAPTIAALAREVERLRHADLNLGDGAGPAAGDGNAAAGGAAATSASSGAGAAESLDENYAADVEVLARELPTSYSAPQQSAGASGLTVLLTGATGFLGAFVLRDLLALRTKQVAKVFVHVRARDQATGLARLREGGAARQAWDEAWVEQGKVDVVIGDLAAKERLGVSETEWSRLAKEVDVIIHNGALVHWVYPYSKLRAANVESTLACIQLATIGKPKAFTFVSSTSALDTEHYVRLSDSLNQRAASSGAGDKPLVGVPEADDLEGSRTGLGSGYGQSKWVAEKLTMLAGARGLRASIVRPGYVVGDSRTAVTNTDDFLWRMVKGCQQLGLIPDMNNTINMVPVDHVARITSLAALATASGPAPAPAPATGATVYHVTAHPAIRFNDMLLALAKYGWKVSQTEYVQWRAQLERHVLESSGGGSGNEEANALFPLLHFVLDDLPTSTKSPELDDRNAAALLEAAGEGASGGVTVMGVDGPLLAKTLAWLVAARFLDAPTIGVGQEASERRVGQVVALPALDSGVVKAIGRGSAN</sequence>
<dbReference type="InterPro" id="IPR042099">
    <property type="entry name" value="ANL_N_sf"/>
</dbReference>
<dbReference type="EC" id="1.2.1.95" evidence="5"/>
<evidence type="ECO:0000256" key="13">
    <source>
        <dbReference type="ARBA" id="ARBA00031335"/>
    </source>
</evidence>
<feature type="compositionally biased region" description="Gly residues" evidence="18">
    <location>
        <begin position="956"/>
        <end position="966"/>
    </location>
</feature>
<comment type="similarity">
    <text evidence="4">Belongs to the ATP-dependent AMP-binding enzyme family.</text>
</comment>
<comment type="catalytic activity">
    <reaction evidence="16">
        <text>(S)-2-amino-6-oxohexanoate + NAD(+) + H2O = L-2-aminoadipate + NADH + 2 H(+)</text>
        <dbReference type="Rhea" id="RHEA:12308"/>
        <dbReference type="ChEBI" id="CHEBI:15377"/>
        <dbReference type="ChEBI" id="CHEBI:15378"/>
        <dbReference type="ChEBI" id="CHEBI:57540"/>
        <dbReference type="ChEBI" id="CHEBI:57945"/>
        <dbReference type="ChEBI" id="CHEBI:58321"/>
        <dbReference type="ChEBI" id="CHEBI:58672"/>
        <dbReference type="EC" id="1.2.1.31"/>
    </reaction>
</comment>
<dbReference type="InterPro" id="IPR009081">
    <property type="entry name" value="PP-bd_ACP"/>
</dbReference>
<dbReference type="Gene3D" id="3.40.50.12780">
    <property type="entry name" value="N-terminal domain of ligase-like"/>
    <property type="match status" value="1"/>
</dbReference>
<feature type="region of interest" description="Disordered" evidence="18">
    <location>
        <begin position="866"/>
        <end position="887"/>
    </location>
</feature>
<evidence type="ECO:0000256" key="8">
    <source>
        <dbReference type="ARBA" id="ARBA00022553"/>
    </source>
</evidence>
<comment type="catalytic activity">
    <reaction evidence="17">
        <text>(S)-2-amino-6-oxohexanoate + NADP(+) + H2O = L-2-aminoadipate + NADPH + 2 H(+)</text>
        <dbReference type="Rhea" id="RHEA:12304"/>
        <dbReference type="ChEBI" id="CHEBI:15377"/>
        <dbReference type="ChEBI" id="CHEBI:15378"/>
        <dbReference type="ChEBI" id="CHEBI:57783"/>
        <dbReference type="ChEBI" id="CHEBI:58321"/>
        <dbReference type="ChEBI" id="CHEBI:58349"/>
        <dbReference type="ChEBI" id="CHEBI:58672"/>
        <dbReference type="EC" id="1.2.1.31"/>
    </reaction>
</comment>
<dbReference type="InterPro" id="IPR014397">
    <property type="entry name" value="Lys2"/>
</dbReference>
<keyword evidence="11 20" id="KW-0560">Oxidoreductase</keyword>
<dbReference type="InterPro" id="IPR010080">
    <property type="entry name" value="Thioester_reductase-like_dom"/>
</dbReference>
<dbReference type="GO" id="GO:0004043">
    <property type="term" value="F:L-aminoadipate-semialdehyde dehydrogenase [NAD(P)+] activity"/>
    <property type="evidence" value="ECO:0007669"/>
    <property type="project" value="UniProtKB-EC"/>
</dbReference>
<evidence type="ECO:0000256" key="12">
    <source>
        <dbReference type="ARBA" id="ARBA00023154"/>
    </source>
</evidence>
<evidence type="ECO:0000256" key="5">
    <source>
        <dbReference type="ARBA" id="ARBA00012913"/>
    </source>
</evidence>
<dbReference type="Pfam" id="PF00550">
    <property type="entry name" value="PP-binding"/>
    <property type="match status" value="1"/>
</dbReference>
<evidence type="ECO:0000256" key="3">
    <source>
        <dbReference type="ARBA" id="ARBA00004827"/>
    </source>
</evidence>
<dbReference type="InterPro" id="IPR020845">
    <property type="entry name" value="AMP-binding_CS"/>
</dbReference>
<evidence type="ECO:0000256" key="14">
    <source>
        <dbReference type="ARBA" id="ARBA00032195"/>
    </source>
</evidence>
<evidence type="ECO:0000259" key="19">
    <source>
        <dbReference type="PROSITE" id="PS50075"/>
    </source>
</evidence>
<evidence type="ECO:0000256" key="10">
    <source>
        <dbReference type="ARBA" id="ARBA00022857"/>
    </source>
</evidence>
<dbReference type="Gene3D" id="3.40.50.720">
    <property type="entry name" value="NAD(P)-binding Rossmann-like Domain"/>
    <property type="match status" value="1"/>
</dbReference>
<evidence type="ECO:0000256" key="16">
    <source>
        <dbReference type="ARBA" id="ARBA00048414"/>
    </source>
</evidence>
<dbReference type="InterPro" id="IPR045851">
    <property type="entry name" value="AMP-bd_C_sf"/>
</dbReference>
<dbReference type="NCBIfam" id="TIGR01733">
    <property type="entry name" value="AA-adenyl-dom"/>
    <property type="match status" value="1"/>
</dbReference>
<reference evidence="20" key="1">
    <citation type="journal article" date="2023" name="PhytoFront">
        <title>Draft Genome Resources of Seven Strains of Tilletia horrida, Causal Agent of Kernel Smut of Rice.</title>
        <authorList>
            <person name="Khanal S."/>
            <person name="Antony Babu S."/>
            <person name="Zhou X.G."/>
        </authorList>
    </citation>
    <scope>NUCLEOTIDE SEQUENCE</scope>
    <source>
        <strain evidence="20">TX3</strain>
    </source>
</reference>
<evidence type="ECO:0000256" key="18">
    <source>
        <dbReference type="SAM" id="MobiDB-lite"/>
    </source>
</evidence>
<proteinExistence type="inferred from homology"/>
<dbReference type="InterPro" id="IPR013120">
    <property type="entry name" value="FAR_NAD-bd"/>
</dbReference>
<dbReference type="EMBL" id="JAPDMQ010000360">
    <property type="protein sequence ID" value="KAK0526271.1"/>
    <property type="molecule type" value="Genomic_DNA"/>
</dbReference>
<evidence type="ECO:0000256" key="17">
    <source>
        <dbReference type="ARBA" id="ARBA00049537"/>
    </source>
</evidence>
<dbReference type="InterPro" id="IPR006162">
    <property type="entry name" value="Ppantetheine_attach_site"/>
</dbReference>
<keyword evidence="7" id="KW-0596">Phosphopantetheine</keyword>
<accession>A0AAN6G882</accession>
<dbReference type="SUPFAM" id="SSF47336">
    <property type="entry name" value="ACP-like"/>
    <property type="match status" value="1"/>
</dbReference>
<dbReference type="PROSITE" id="PS50075">
    <property type="entry name" value="CARRIER"/>
    <property type="match status" value="1"/>
</dbReference>
<dbReference type="NCBIfam" id="TIGR03443">
    <property type="entry name" value="alpha_am_amid"/>
    <property type="match status" value="1"/>
</dbReference>
<protein>
    <recommendedName>
        <fullName evidence="14">Alpha-aminoadipate reductase</fullName>
        <ecNumber evidence="6">1.2.1.31</ecNumber>
        <ecNumber evidence="5">1.2.1.95</ecNumber>
    </recommendedName>
    <alternativeName>
        <fullName evidence="13">L-aminoadipate-semialdehyde dehydrogenase</fullName>
    </alternativeName>
</protein>
<dbReference type="SUPFAM" id="SSF56801">
    <property type="entry name" value="Acetyl-CoA synthetase-like"/>
    <property type="match status" value="1"/>
</dbReference>
<comment type="catalytic activity">
    <reaction evidence="15">
        <text>(S)-2-amino-6-oxohexanoate + AMP + diphosphate + NADP(+) = L-2-aminoadipate + ATP + NADPH + H(+)</text>
        <dbReference type="Rhea" id="RHEA:46936"/>
        <dbReference type="ChEBI" id="CHEBI:15378"/>
        <dbReference type="ChEBI" id="CHEBI:30616"/>
        <dbReference type="ChEBI" id="CHEBI:33019"/>
        <dbReference type="ChEBI" id="CHEBI:57783"/>
        <dbReference type="ChEBI" id="CHEBI:58321"/>
        <dbReference type="ChEBI" id="CHEBI:58349"/>
        <dbReference type="ChEBI" id="CHEBI:58672"/>
        <dbReference type="ChEBI" id="CHEBI:456215"/>
        <dbReference type="EC" id="1.2.1.95"/>
    </reaction>
</comment>
<dbReference type="NCBIfam" id="TIGR01746">
    <property type="entry name" value="Thioester-redct"/>
    <property type="match status" value="1"/>
</dbReference>
<feature type="compositionally biased region" description="Low complexity" evidence="18">
    <location>
        <begin position="967"/>
        <end position="976"/>
    </location>
</feature>
<keyword evidence="9" id="KW-0028">Amino-acid biosynthesis</keyword>
<evidence type="ECO:0000256" key="2">
    <source>
        <dbReference type="ARBA" id="ARBA00003499"/>
    </source>
</evidence>
<evidence type="ECO:0000256" key="9">
    <source>
        <dbReference type="ARBA" id="ARBA00022605"/>
    </source>
</evidence>
<feature type="region of interest" description="Disordered" evidence="18">
    <location>
        <begin position="950"/>
        <end position="979"/>
    </location>
</feature>
<dbReference type="GO" id="GO:0031177">
    <property type="term" value="F:phosphopantetheine binding"/>
    <property type="evidence" value="ECO:0007669"/>
    <property type="project" value="InterPro"/>
</dbReference>
<keyword evidence="8" id="KW-0597">Phosphoprotein</keyword>
<dbReference type="Gene3D" id="3.30.300.30">
    <property type="match status" value="1"/>
</dbReference>
<keyword evidence="21" id="KW-1185">Reference proteome</keyword>
<dbReference type="InterPro" id="IPR010071">
    <property type="entry name" value="AA_adenyl_dom"/>
</dbReference>
<gene>
    <name evidence="20" type="primary">LYS2</name>
    <name evidence="20" type="ORF">OC842_005233</name>
</gene>
<dbReference type="PANTHER" id="PTHR44845:SF1">
    <property type="entry name" value="L-2-AMINOADIPATE REDUCTASE"/>
    <property type="match status" value="1"/>
</dbReference>
<evidence type="ECO:0000313" key="21">
    <source>
        <dbReference type="Proteomes" id="UP001176521"/>
    </source>
</evidence>
<evidence type="ECO:0000256" key="15">
    <source>
        <dbReference type="ARBA" id="ARBA00048260"/>
    </source>
</evidence>
<evidence type="ECO:0000256" key="6">
    <source>
        <dbReference type="ARBA" id="ARBA00013073"/>
    </source>
</evidence>
<dbReference type="CDD" id="cd05235">
    <property type="entry name" value="SDR_e1"/>
    <property type="match status" value="1"/>
</dbReference>
<dbReference type="EC" id="1.2.1.31" evidence="6"/>
<name>A0AAN6G882_9BASI</name>
<dbReference type="PROSITE" id="PS00455">
    <property type="entry name" value="AMP_BINDING"/>
    <property type="match status" value="1"/>
</dbReference>
<dbReference type="InterPro" id="IPR036291">
    <property type="entry name" value="NAD(P)-bd_dom_sf"/>
</dbReference>
<comment type="cofactor">
    <cofactor evidence="1">
        <name>pantetheine 4'-phosphate</name>
        <dbReference type="ChEBI" id="CHEBI:47942"/>
    </cofactor>
</comment>
<evidence type="ECO:0000256" key="7">
    <source>
        <dbReference type="ARBA" id="ARBA00022450"/>
    </source>
</evidence>
<evidence type="ECO:0000256" key="1">
    <source>
        <dbReference type="ARBA" id="ARBA00001957"/>
    </source>
</evidence>
<evidence type="ECO:0000256" key="11">
    <source>
        <dbReference type="ARBA" id="ARBA00023002"/>
    </source>
</evidence>
<organism evidence="20 21">
    <name type="scientific">Tilletia horrida</name>
    <dbReference type="NCBI Taxonomy" id="155126"/>
    <lineage>
        <taxon>Eukaryota</taxon>
        <taxon>Fungi</taxon>
        <taxon>Dikarya</taxon>
        <taxon>Basidiomycota</taxon>
        <taxon>Ustilaginomycotina</taxon>
        <taxon>Exobasidiomycetes</taxon>
        <taxon>Tilletiales</taxon>
        <taxon>Tilletiaceae</taxon>
        <taxon>Tilletia</taxon>
    </lineage>
</organism>
<dbReference type="InterPro" id="IPR036736">
    <property type="entry name" value="ACP-like_sf"/>
</dbReference>
<dbReference type="Gene3D" id="1.10.1200.10">
    <property type="entry name" value="ACP-like"/>
    <property type="match status" value="1"/>
</dbReference>
<dbReference type="Pfam" id="PF07993">
    <property type="entry name" value="NAD_binding_4"/>
    <property type="match status" value="1"/>
</dbReference>
<dbReference type="Gene3D" id="3.30.559.30">
    <property type="entry name" value="Nonribosomal peptide synthetase, condensation domain"/>
    <property type="match status" value="1"/>
</dbReference>
<dbReference type="SUPFAM" id="SSF51735">
    <property type="entry name" value="NAD(P)-binding Rossmann-fold domains"/>
    <property type="match status" value="1"/>
</dbReference>
<dbReference type="GO" id="GO:0009085">
    <property type="term" value="P:lysine biosynthetic process"/>
    <property type="evidence" value="ECO:0007669"/>
    <property type="project" value="UniProtKB-KW"/>
</dbReference>
<feature type="domain" description="Carrier" evidence="19">
    <location>
        <begin position="977"/>
        <end position="1054"/>
    </location>
</feature>
<evidence type="ECO:0000313" key="20">
    <source>
        <dbReference type="EMBL" id="KAK0526271.1"/>
    </source>
</evidence>
<dbReference type="InterPro" id="IPR000873">
    <property type="entry name" value="AMP-dep_synth/lig_dom"/>
</dbReference>
<comment type="function">
    <text evidence="2">Catalyzes the activation of alpha-aminoadipate by ATP-dependent adenylation and the reduction of activated alpha-aminoadipate by NADPH. The activated alpha-aminoadipate is bound to the phosphopantheinyl group of the enzyme itself before it is reduced to (S)-2-amino-6-oxohexanoate.</text>
</comment>
<dbReference type="PIRSF" id="PIRSF001617">
    <property type="entry name" value="Alpha-AR"/>
    <property type="match status" value="1"/>
</dbReference>
<dbReference type="SMART" id="SM00823">
    <property type="entry name" value="PKS_PP"/>
    <property type="match status" value="1"/>
</dbReference>
<dbReference type="SUPFAM" id="SSF52777">
    <property type="entry name" value="CoA-dependent acyltransferases"/>
    <property type="match status" value="1"/>
</dbReference>
<keyword evidence="12" id="KW-0457">Lysine biosynthesis</keyword>
<keyword evidence="10" id="KW-0521">NADP</keyword>
<comment type="caution">
    <text evidence="20">The sequence shown here is derived from an EMBL/GenBank/DDBJ whole genome shotgun (WGS) entry which is preliminary data.</text>
</comment>
<dbReference type="InterPro" id="IPR020806">
    <property type="entry name" value="PKS_PP-bd"/>
</dbReference>
<dbReference type="PANTHER" id="PTHR44845">
    <property type="entry name" value="CARRIER DOMAIN-CONTAINING PROTEIN"/>
    <property type="match status" value="1"/>
</dbReference>
<evidence type="ECO:0000256" key="4">
    <source>
        <dbReference type="ARBA" id="ARBA00006432"/>
    </source>
</evidence>
<comment type="pathway">
    <text evidence="3">Amino-acid biosynthesis; L-lysine biosynthesis via AAA pathway; L-lysine from L-alpha-aminoadipate (fungal route): step 1/3.</text>
</comment>
<dbReference type="Proteomes" id="UP001176521">
    <property type="component" value="Unassembled WGS sequence"/>
</dbReference>
<dbReference type="Pfam" id="PF00501">
    <property type="entry name" value="AMP-binding"/>
    <property type="match status" value="1"/>
</dbReference>
<dbReference type="PROSITE" id="PS00012">
    <property type="entry name" value="PHOSPHOPANTETHEINE"/>
    <property type="match status" value="1"/>
</dbReference>
<feature type="region of interest" description="Disordered" evidence="18">
    <location>
        <begin position="242"/>
        <end position="261"/>
    </location>
</feature>